<accession>A0ABU2CYP8</accession>
<dbReference type="EMBL" id="JAVKPK010000009">
    <property type="protein sequence ID" value="MDR7664855.1"/>
    <property type="molecule type" value="Genomic_DNA"/>
</dbReference>
<gene>
    <name evidence="1" type="ORF">RG963_03445</name>
</gene>
<evidence type="ECO:0000313" key="2">
    <source>
        <dbReference type="Proteomes" id="UP001246244"/>
    </source>
</evidence>
<protein>
    <submittedName>
        <fullName evidence="1">Uncharacterized protein</fullName>
    </submittedName>
</protein>
<sequence length="114" mass="13111">MHILTLVFLLATFSLLLLLFSDIEYTIIVTLFLAFPVARENGKPLKFIKQISRPLLRLNRRPLYISSQVAGGHKKSGKRSRIETFYYLSGFLIEVDVQLILAQGIFQYKDTGLY</sequence>
<proteinExistence type="predicted"/>
<name>A0ABU2CYP8_9EURY</name>
<comment type="caution">
    <text evidence="1">The sequence shown here is derived from an EMBL/GenBank/DDBJ whole genome shotgun (WGS) entry which is preliminary data.</text>
</comment>
<reference evidence="2" key="1">
    <citation type="submission" date="2023-07" db="EMBL/GenBank/DDBJ databases">
        <title>Whole-genome sequencing of a new Methanosarcina sp. Z-7115.</title>
        <authorList>
            <person name="Zhilina T.N."/>
            <person name="Merkel A.Y."/>
        </authorList>
    </citation>
    <scope>NUCLEOTIDE SEQUENCE [LARGE SCALE GENOMIC DNA]</scope>
    <source>
        <strain evidence="2">Z-7115</strain>
    </source>
</reference>
<organism evidence="1 2">
    <name type="scientific">Methanosarcina baikalica</name>
    <dbReference type="NCBI Taxonomy" id="3073890"/>
    <lineage>
        <taxon>Archaea</taxon>
        <taxon>Methanobacteriati</taxon>
        <taxon>Methanobacteriota</taxon>
        <taxon>Stenosarchaea group</taxon>
        <taxon>Methanomicrobia</taxon>
        <taxon>Methanosarcinales</taxon>
        <taxon>Methanosarcinaceae</taxon>
        <taxon>Methanosarcina</taxon>
    </lineage>
</organism>
<dbReference type="RefSeq" id="WP_310574882.1">
    <property type="nucleotide sequence ID" value="NZ_JAVKPK010000009.1"/>
</dbReference>
<evidence type="ECO:0000313" key="1">
    <source>
        <dbReference type="EMBL" id="MDR7664855.1"/>
    </source>
</evidence>
<dbReference type="Proteomes" id="UP001246244">
    <property type="component" value="Unassembled WGS sequence"/>
</dbReference>
<keyword evidence="2" id="KW-1185">Reference proteome</keyword>